<evidence type="ECO:0000256" key="3">
    <source>
        <dbReference type="ARBA" id="ARBA00022475"/>
    </source>
</evidence>
<dbReference type="EMBL" id="JAQQKV010000001">
    <property type="protein sequence ID" value="MDC7675294.1"/>
    <property type="molecule type" value="Genomic_DNA"/>
</dbReference>
<feature type="domain" description="Mechanosensitive ion channel MscS" evidence="8">
    <location>
        <begin position="123"/>
        <end position="189"/>
    </location>
</feature>
<evidence type="ECO:0000313" key="12">
    <source>
        <dbReference type="Proteomes" id="UP001218579"/>
    </source>
</evidence>
<evidence type="ECO:0000256" key="1">
    <source>
        <dbReference type="ARBA" id="ARBA00004651"/>
    </source>
</evidence>
<dbReference type="InterPro" id="IPR045275">
    <property type="entry name" value="MscS_archaea/bacteria_type"/>
</dbReference>
<comment type="similarity">
    <text evidence="2 7">Belongs to the MscS (TC 1.A.23) family.</text>
</comment>
<dbReference type="SUPFAM" id="SSF82861">
    <property type="entry name" value="Mechanosensitive channel protein MscS (YggB), transmembrane region"/>
    <property type="match status" value="1"/>
</dbReference>
<dbReference type="InterPro" id="IPR011014">
    <property type="entry name" value="MscS_channel_TM-2"/>
</dbReference>
<comment type="caution">
    <text evidence="7">Lacks conserved residue(s) required for the propagation of feature annotation.</text>
</comment>
<reference evidence="11 12" key="1">
    <citation type="submission" date="2023-01" db="EMBL/GenBank/DDBJ databases">
        <title>Novel species of the genus Asticcacaulis isolated from rivers.</title>
        <authorList>
            <person name="Lu H."/>
        </authorList>
    </citation>
    <scope>NUCLEOTIDE SEQUENCE [LARGE SCALE GENOMIC DNA]</scope>
    <source>
        <strain evidence="11 12">LKC15W</strain>
    </source>
</reference>
<sequence>MTFDFKAIEAFVDQYSAHAERQIAHLSRNADTIIEKTIIIVIILAVTLIISGWLSGMVRKMARRLSHNPADRTLPEFFSQVVNWLIMLIGLVAVLSQLGVQTTSIIAVLGAASLAIGLALQGTLSNVASGIMLLVIKPYVIGDVVRINDLSGTVYRLGLFTTEIVDANNLRINIPNSKIFSDQITNFTHNGTRRIEMMIGVGYDTDLDHALKVLKTIAENHPKTLEAPVSWTGVRGFADSSVTLSLQTWVQAGDHFQTETDLYLAIKKGFDAEGIVFPYPHQVQVDYERGHPKAALLEPVPTE</sequence>
<dbReference type="SUPFAM" id="SSF50182">
    <property type="entry name" value="Sm-like ribonucleoproteins"/>
    <property type="match status" value="1"/>
</dbReference>
<dbReference type="RefSeq" id="WP_272743606.1">
    <property type="nucleotide sequence ID" value="NZ_JAQQKV010000001.1"/>
</dbReference>
<comment type="subunit">
    <text evidence="7">Homoheptamer.</text>
</comment>
<evidence type="ECO:0000256" key="5">
    <source>
        <dbReference type="ARBA" id="ARBA00022989"/>
    </source>
</evidence>
<dbReference type="InterPro" id="IPR049278">
    <property type="entry name" value="MS_channel_C"/>
</dbReference>
<feature type="transmembrane region" description="Helical" evidence="7">
    <location>
        <begin position="105"/>
        <end position="136"/>
    </location>
</feature>
<dbReference type="Pfam" id="PF21088">
    <property type="entry name" value="MS_channel_1st"/>
    <property type="match status" value="1"/>
</dbReference>
<keyword evidence="3" id="KW-1003">Cell membrane</keyword>
<keyword evidence="5 7" id="KW-1133">Transmembrane helix</keyword>
<evidence type="ECO:0000259" key="10">
    <source>
        <dbReference type="Pfam" id="PF21088"/>
    </source>
</evidence>
<feature type="domain" description="Mechanosensitive ion channel transmembrane helices 2/3" evidence="10">
    <location>
        <begin position="82"/>
        <end position="121"/>
    </location>
</feature>
<dbReference type="SUPFAM" id="SSF82689">
    <property type="entry name" value="Mechanosensitive channel protein MscS (YggB), C-terminal domain"/>
    <property type="match status" value="1"/>
</dbReference>
<dbReference type="Gene3D" id="2.30.30.60">
    <property type="match status" value="1"/>
</dbReference>
<dbReference type="Pfam" id="PF21082">
    <property type="entry name" value="MS_channel_3rd"/>
    <property type="match status" value="1"/>
</dbReference>
<keyword evidence="12" id="KW-1185">Reference proteome</keyword>
<name>A0ABT5HI66_9CAUL</name>
<dbReference type="InterPro" id="IPR011066">
    <property type="entry name" value="MscS_channel_C_sf"/>
</dbReference>
<dbReference type="Gene3D" id="1.10.287.1260">
    <property type="match status" value="1"/>
</dbReference>
<comment type="subcellular location">
    <subcellularLocation>
        <location evidence="7">Cell inner membrane</location>
        <topology evidence="7">Multi-pass membrane protein</topology>
    </subcellularLocation>
    <subcellularLocation>
        <location evidence="1">Cell membrane</location>
        <topology evidence="1">Multi-pass membrane protein</topology>
    </subcellularLocation>
</comment>
<evidence type="ECO:0000259" key="9">
    <source>
        <dbReference type="Pfam" id="PF21082"/>
    </source>
</evidence>
<keyword evidence="7" id="KW-0813">Transport</keyword>
<organism evidence="11 12">
    <name type="scientific">Asticcacaulis machinosus</name>
    <dbReference type="NCBI Taxonomy" id="2984211"/>
    <lineage>
        <taxon>Bacteria</taxon>
        <taxon>Pseudomonadati</taxon>
        <taxon>Pseudomonadota</taxon>
        <taxon>Alphaproteobacteria</taxon>
        <taxon>Caulobacterales</taxon>
        <taxon>Caulobacteraceae</taxon>
        <taxon>Asticcacaulis</taxon>
    </lineage>
</organism>
<feature type="transmembrane region" description="Helical" evidence="7">
    <location>
        <begin position="77"/>
        <end position="99"/>
    </location>
</feature>
<evidence type="ECO:0000256" key="4">
    <source>
        <dbReference type="ARBA" id="ARBA00022692"/>
    </source>
</evidence>
<comment type="function">
    <text evidence="7">Mechanosensitive channel that participates in the regulation of osmotic pressure changes within the cell, opening in response to stretch forces in the membrane lipid bilayer, without the need for other proteins. Contributes to normal resistance to hypoosmotic shock. Forms an ion channel of 1.0 nanosiemens conductance with a slight preference for anions.</text>
</comment>
<dbReference type="Gene3D" id="3.30.70.100">
    <property type="match status" value="1"/>
</dbReference>
<gene>
    <name evidence="11" type="ORF">PQU98_04080</name>
</gene>
<protein>
    <recommendedName>
        <fullName evidence="7">Small-conductance mechanosensitive channel</fullName>
    </recommendedName>
</protein>
<dbReference type="Proteomes" id="UP001218579">
    <property type="component" value="Unassembled WGS sequence"/>
</dbReference>
<feature type="transmembrane region" description="Helical" evidence="7">
    <location>
        <begin position="37"/>
        <end position="56"/>
    </location>
</feature>
<evidence type="ECO:0000313" key="11">
    <source>
        <dbReference type="EMBL" id="MDC7675294.1"/>
    </source>
</evidence>
<feature type="domain" description="Mechanosensitive ion channel MscS C-terminal" evidence="9">
    <location>
        <begin position="195"/>
        <end position="277"/>
    </location>
</feature>
<dbReference type="InterPro" id="IPR049142">
    <property type="entry name" value="MS_channel_1st"/>
</dbReference>
<accession>A0ABT5HI66</accession>
<evidence type="ECO:0000256" key="7">
    <source>
        <dbReference type="RuleBase" id="RU369025"/>
    </source>
</evidence>
<dbReference type="PANTHER" id="PTHR30221">
    <property type="entry name" value="SMALL-CONDUCTANCE MECHANOSENSITIVE CHANNEL"/>
    <property type="match status" value="1"/>
</dbReference>
<dbReference type="InterPro" id="IPR023408">
    <property type="entry name" value="MscS_beta-dom_sf"/>
</dbReference>
<keyword evidence="6 7" id="KW-0472">Membrane</keyword>
<dbReference type="Pfam" id="PF00924">
    <property type="entry name" value="MS_channel_2nd"/>
    <property type="match status" value="1"/>
</dbReference>
<dbReference type="InterPro" id="IPR006685">
    <property type="entry name" value="MscS_channel_2nd"/>
</dbReference>
<keyword evidence="7" id="KW-0997">Cell inner membrane</keyword>
<evidence type="ECO:0000256" key="2">
    <source>
        <dbReference type="ARBA" id="ARBA00008017"/>
    </source>
</evidence>
<evidence type="ECO:0000256" key="6">
    <source>
        <dbReference type="ARBA" id="ARBA00023136"/>
    </source>
</evidence>
<comment type="caution">
    <text evidence="11">The sequence shown here is derived from an EMBL/GenBank/DDBJ whole genome shotgun (WGS) entry which is preliminary data.</text>
</comment>
<proteinExistence type="inferred from homology"/>
<keyword evidence="7" id="KW-0407">Ion channel</keyword>
<keyword evidence="7" id="KW-0406">Ion transport</keyword>
<keyword evidence="4 7" id="KW-0812">Transmembrane</keyword>
<dbReference type="InterPro" id="IPR010920">
    <property type="entry name" value="LSM_dom_sf"/>
</dbReference>
<dbReference type="PANTHER" id="PTHR30221:SF8">
    <property type="entry name" value="SMALL-CONDUCTANCE MECHANOSENSITIVE CHANNEL"/>
    <property type="match status" value="1"/>
</dbReference>
<evidence type="ECO:0000259" key="8">
    <source>
        <dbReference type="Pfam" id="PF00924"/>
    </source>
</evidence>